<dbReference type="InterPro" id="IPR011990">
    <property type="entry name" value="TPR-like_helical_dom_sf"/>
</dbReference>
<dbReference type="Pfam" id="PF13176">
    <property type="entry name" value="TPR_7"/>
    <property type="match status" value="1"/>
</dbReference>
<accession>A0A7U7J4V4</accession>
<name>A0A7U7J4V4_9GAMM</name>
<dbReference type="PANTHER" id="PTHR44943">
    <property type="entry name" value="CELLULOSE SYNTHASE OPERON PROTEIN C"/>
    <property type="match status" value="1"/>
</dbReference>
<dbReference type="InterPro" id="IPR019734">
    <property type="entry name" value="TPR_rpt"/>
</dbReference>
<evidence type="ECO:0000313" key="7">
    <source>
        <dbReference type="Proteomes" id="UP000019184"/>
    </source>
</evidence>
<dbReference type="SMART" id="SM00028">
    <property type="entry name" value="TPR"/>
    <property type="match status" value="8"/>
</dbReference>
<feature type="repeat" description="TPR" evidence="3">
    <location>
        <begin position="387"/>
        <end position="420"/>
    </location>
</feature>
<dbReference type="Pfam" id="PF23914">
    <property type="entry name" value="TPR_CcmH_CycH"/>
    <property type="match status" value="1"/>
</dbReference>
<dbReference type="OrthoDB" id="9766710at2"/>
<dbReference type="PANTHER" id="PTHR44943:SF8">
    <property type="entry name" value="TPR REPEAT-CONTAINING PROTEIN MJ0263"/>
    <property type="match status" value="1"/>
</dbReference>
<dbReference type="SUPFAM" id="SSF48452">
    <property type="entry name" value="TPR-like"/>
    <property type="match status" value="2"/>
</dbReference>
<dbReference type="PROSITE" id="PS50005">
    <property type="entry name" value="TPR"/>
    <property type="match status" value="2"/>
</dbReference>
<keyword evidence="7" id="KW-1185">Reference proteome</keyword>
<dbReference type="EMBL" id="CBTK010000270">
    <property type="protein sequence ID" value="CDH46640.1"/>
    <property type="molecule type" value="Genomic_DNA"/>
</dbReference>
<evidence type="ECO:0000256" key="4">
    <source>
        <dbReference type="SAM" id="SignalP"/>
    </source>
</evidence>
<keyword evidence="1" id="KW-0677">Repeat</keyword>
<dbReference type="InterPro" id="IPR051685">
    <property type="entry name" value="Ycf3/AcsC/BcsC/TPR_MFPF"/>
</dbReference>
<keyword evidence="4" id="KW-0732">Signal</keyword>
<evidence type="ECO:0000313" key="6">
    <source>
        <dbReference type="EMBL" id="CDH46640.1"/>
    </source>
</evidence>
<feature type="domain" description="Cytochrome c-type biogenesis protein H TPR" evidence="5">
    <location>
        <begin position="200"/>
        <end position="310"/>
    </location>
</feature>
<keyword evidence="2 3" id="KW-0802">TPR repeat</keyword>
<dbReference type="Pfam" id="PF13432">
    <property type="entry name" value="TPR_16"/>
    <property type="match status" value="1"/>
</dbReference>
<feature type="repeat" description="TPR" evidence="3">
    <location>
        <begin position="490"/>
        <end position="523"/>
    </location>
</feature>
<dbReference type="RefSeq" id="WP_081756465.1">
    <property type="nucleotide sequence ID" value="NZ_CBTK010000270.1"/>
</dbReference>
<proteinExistence type="predicted"/>
<sequence length="568" mass="63330">MNRLLKALGFSGLLLSGCATVVDAQAPVESEFPIRPAIQPSSRSELIYQVLVAEVAGKRDQLNVALEHYRKVAAVSNDPQVAERAALLALLMKDNAAALELAQRWHALAPASDQSRQALALALLRNGRIDEAINHLEAVRKAASSKDKQQGFATVASLLGQVDDKQMALRVMQRLSDRPPRSAFAQYYQAMLAAAAGDRDLALASLDQALDQDPKLVSAYLLRTRILMDRGDRDTALAGLTKAVAALPRDRNLRMSYARLLIDAGQLGKARREFATLLNQNPKDTDSLYALGLLAAETRQFDLAEGYFLDLIKRKTRLEDAYFELGRIEEQRGSYAKANDWYGRVSGEDRYLVAQLRKGVVLAKAGETTILTQHFETLRRNQPQNSITLYQAEAEALREAERYQEAFDTLDRGLALHPNDKDLLYARSLIAEKLNRLDVLERDLRLIIAADPKNGQALNALGYTLADRTDRYQEALGYIEQALALLPDDAAVLDSMGWVQYRLGNNAKALEYLRRAYQANPDAEIAAHLSEVLWVSGQREEAKRIWREAQTKNPTSTHLRKLQQRFGG</sequence>
<evidence type="ECO:0000256" key="1">
    <source>
        <dbReference type="ARBA" id="ARBA00022737"/>
    </source>
</evidence>
<dbReference type="Gene3D" id="1.25.40.10">
    <property type="entry name" value="Tetratricopeptide repeat domain"/>
    <property type="match status" value="3"/>
</dbReference>
<comment type="caution">
    <text evidence="6">The sequence shown here is derived from an EMBL/GenBank/DDBJ whole genome shotgun (WGS) entry which is preliminary data.</text>
</comment>
<dbReference type="PROSITE" id="PS51257">
    <property type="entry name" value="PROKAR_LIPOPROTEIN"/>
    <property type="match status" value="1"/>
</dbReference>
<protein>
    <recommendedName>
        <fullName evidence="5">Cytochrome c-type biogenesis protein H TPR domain-containing protein</fullName>
    </recommendedName>
</protein>
<feature type="chain" id="PRO_5030622964" description="Cytochrome c-type biogenesis protein H TPR domain-containing protein" evidence="4">
    <location>
        <begin position="22"/>
        <end position="568"/>
    </location>
</feature>
<dbReference type="Proteomes" id="UP000019184">
    <property type="component" value="Unassembled WGS sequence"/>
</dbReference>
<dbReference type="InterPro" id="IPR056413">
    <property type="entry name" value="TPR_CcmH_CycH"/>
</dbReference>
<evidence type="ECO:0000259" key="5">
    <source>
        <dbReference type="Pfam" id="PF23914"/>
    </source>
</evidence>
<evidence type="ECO:0000256" key="3">
    <source>
        <dbReference type="PROSITE-ProRule" id="PRU00339"/>
    </source>
</evidence>
<feature type="signal peptide" evidence="4">
    <location>
        <begin position="1"/>
        <end position="21"/>
    </location>
</feature>
<reference evidence="6 7" key="1">
    <citation type="journal article" date="2014" name="ISME J.">
        <title>Candidatus Competibacter-lineage genomes retrieved from metagenomes reveal functional metabolic diversity.</title>
        <authorList>
            <person name="McIlroy S.J."/>
            <person name="Albertsen M."/>
            <person name="Andresen E.K."/>
            <person name="Saunders A.M."/>
            <person name="Kristiansen R."/>
            <person name="Stokholm-Bjerregaard M."/>
            <person name="Nielsen K.L."/>
            <person name="Nielsen P.H."/>
        </authorList>
    </citation>
    <scope>NUCLEOTIDE SEQUENCE [LARGE SCALE GENOMIC DNA]</scope>
    <source>
        <strain evidence="6 7">Run_B_J11</strain>
    </source>
</reference>
<dbReference type="AlphaFoldDB" id="A0A7U7J4V4"/>
<gene>
    <name evidence="6" type="ORF">BN874_540026</name>
</gene>
<evidence type="ECO:0000256" key="2">
    <source>
        <dbReference type="ARBA" id="ARBA00022803"/>
    </source>
</evidence>
<organism evidence="6 7">
    <name type="scientific">Candidatus Contendobacter odensis Run_B_J11</name>
    <dbReference type="NCBI Taxonomy" id="1400861"/>
    <lineage>
        <taxon>Bacteria</taxon>
        <taxon>Pseudomonadati</taxon>
        <taxon>Pseudomonadota</taxon>
        <taxon>Gammaproteobacteria</taxon>
        <taxon>Candidatus Competibacteraceae</taxon>
        <taxon>Candidatus Contendibacter</taxon>
    </lineage>
</organism>